<dbReference type="InterPro" id="IPR013783">
    <property type="entry name" value="Ig-like_fold"/>
</dbReference>
<dbReference type="InParanoid" id="A0A1S3HJT1"/>
<accession>A0A1S3HJT1</accession>
<dbReference type="OrthoDB" id="261433at2759"/>
<dbReference type="InterPro" id="IPR036116">
    <property type="entry name" value="FN3_sf"/>
</dbReference>
<dbReference type="KEGG" id="lak:106155120"/>
<keyword evidence="1" id="KW-1133">Transmembrane helix</keyword>
<evidence type="ECO:0000256" key="1">
    <source>
        <dbReference type="SAM" id="Phobius"/>
    </source>
</evidence>
<keyword evidence="3" id="KW-1185">Reference proteome</keyword>
<protein>
    <submittedName>
        <fullName evidence="4">Uncharacterized protein LOC106155120</fullName>
    </submittedName>
</protein>
<evidence type="ECO:0000259" key="2">
    <source>
        <dbReference type="PROSITE" id="PS50853"/>
    </source>
</evidence>
<dbReference type="CDD" id="cd00063">
    <property type="entry name" value="FN3"/>
    <property type="match status" value="1"/>
</dbReference>
<dbReference type="SUPFAM" id="SSF49265">
    <property type="entry name" value="Fibronectin type III"/>
    <property type="match status" value="1"/>
</dbReference>
<reference evidence="4" key="1">
    <citation type="submission" date="2025-08" db="UniProtKB">
        <authorList>
            <consortium name="RefSeq"/>
        </authorList>
    </citation>
    <scope>IDENTIFICATION</scope>
    <source>
        <tissue evidence="4">Gonads</tissue>
    </source>
</reference>
<feature type="domain" description="Fibronectin type-III" evidence="2">
    <location>
        <begin position="75"/>
        <end position="168"/>
    </location>
</feature>
<feature type="transmembrane region" description="Helical" evidence="1">
    <location>
        <begin position="143"/>
        <end position="164"/>
    </location>
</feature>
<organism evidence="3 4">
    <name type="scientific">Lingula anatina</name>
    <name type="common">Brachiopod</name>
    <name type="synonym">Lingula unguis</name>
    <dbReference type="NCBI Taxonomy" id="7574"/>
    <lineage>
        <taxon>Eukaryota</taxon>
        <taxon>Metazoa</taxon>
        <taxon>Spiralia</taxon>
        <taxon>Lophotrochozoa</taxon>
        <taxon>Brachiopoda</taxon>
        <taxon>Linguliformea</taxon>
        <taxon>Lingulata</taxon>
        <taxon>Lingulida</taxon>
        <taxon>Linguloidea</taxon>
        <taxon>Lingulidae</taxon>
        <taxon>Lingula</taxon>
    </lineage>
</organism>
<evidence type="ECO:0000313" key="4">
    <source>
        <dbReference type="RefSeq" id="XP_013385249.1"/>
    </source>
</evidence>
<dbReference type="AlphaFoldDB" id="A0A1S3HJT1"/>
<proteinExistence type="predicted"/>
<dbReference type="Gene3D" id="2.60.40.10">
    <property type="entry name" value="Immunoglobulins"/>
    <property type="match status" value="1"/>
</dbReference>
<gene>
    <name evidence="4" type="primary">LOC106155120</name>
</gene>
<dbReference type="PROSITE" id="PS50853">
    <property type="entry name" value="FN3"/>
    <property type="match status" value="1"/>
</dbReference>
<dbReference type="RefSeq" id="XP_013385249.1">
    <property type="nucleotide sequence ID" value="XM_013529795.1"/>
</dbReference>
<name>A0A1S3HJT1_LINAN</name>
<dbReference type="Proteomes" id="UP000085678">
    <property type="component" value="Unplaced"/>
</dbReference>
<keyword evidence="1" id="KW-0472">Membrane</keyword>
<dbReference type="InterPro" id="IPR003961">
    <property type="entry name" value="FN3_dom"/>
</dbReference>
<dbReference type="GeneID" id="106155120"/>
<feature type="transmembrane region" description="Helical" evidence="1">
    <location>
        <begin position="184"/>
        <end position="203"/>
    </location>
</feature>
<evidence type="ECO:0000313" key="3">
    <source>
        <dbReference type="Proteomes" id="UP000085678"/>
    </source>
</evidence>
<sequence length="279" mass="31297">MNVSETERSLGKPMVLLPNCQNHCLTKSQPKTAVGMGALRTLAKTLYVHQVILIILAMVGEMAQSRLLQPDIGHISLNLTVVDIEPTAATIAWNISSTWNVTYLELSHRTFSAMGTSKSRTVIELDGTTSALRINGLLERTKYEVSLTAFIAGMSNSSEIVIFLTRSNAELVKRASAMLLPVDLLIICMILLAWGVSISIFICKWSNLRVLPAREHRYKHSPKNLENVKVVKRANDSVIYKSYSRQMSFTMIEREKRFERMHTLASMPAVTIEEEVTKM</sequence>
<keyword evidence="1" id="KW-0812">Transmembrane</keyword>